<reference evidence="3 4" key="1">
    <citation type="submission" date="2019-06" db="EMBL/GenBank/DDBJ databases">
        <title>Amycolatopsis alkalitolerans sp. nov., isolated from Gastrodia elata Blume.</title>
        <authorList>
            <person name="Narsing Rao M.P."/>
            <person name="Li W.J."/>
        </authorList>
    </citation>
    <scope>NUCLEOTIDE SEQUENCE [LARGE SCALE GENOMIC DNA]</scope>
    <source>
        <strain evidence="3 4">SYSUP0005</strain>
    </source>
</reference>
<sequence length="178" mass="19474">MSQTRIRDYRVSRGLTVRELATRAGVSSGLISQVERGIADPSLETMRKIARVLEIPLFSLFQDEEPSKVAVIRRGDRATIGSPHSTITYSRASRGGSRLEVLEALLEPGSVSATEPRGHPSEECVVALSGCLVVEVMGERHELAEGDSCHFDSNLPHRFLNESGEPTRFLVSVTPPSY</sequence>
<proteinExistence type="predicted"/>
<dbReference type="SUPFAM" id="SSF47413">
    <property type="entry name" value="lambda repressor-like DNA-binding domains"/>
    <property type="match status" value="1"/>
</dbReference>
<dbReference type="Pfam" id="PF01381">
    <property type="entry name" value="HTH_3"/>
    <property type="match status" value="1"/>
</dbReference>
<keyword evidence="1" id="KW-0238">DNA-binding</keyword>
<comment type="caution">
    <text evidence="3">The sequence shown here is derived from an EMBL/GenBank/DDBJ whole genome shotgun (WGS) entry which is preliminary data.</text>
</comment>
<dbReference type="GO" id="GO:0005829">
    <property type="term" value="C:cytosol"/>
    <property type="evidence" value="ECO:0007669"/>
    <property type="project" value="TreeGrafter"/>
</dbReference>
<protein>
    <submittedName>
        <fullName evidence="3">Cupin domain-containing protein</fullName>
    </submittedName>
</protein>
<dbReference type="SMART" id="SM00530">
    <property type="entry name" value="HTH_XRE"/>
    <property type="match status" value="1"/>
</dbReference>
<dbReference type="InterPro" id="IPR010982">
    <property type="entry name" value="Lambda_DNA-bd_dom_sf"/>
</dbReference>
<organism evidence="3 4">
    <name type="scientific">Amycolatopsis alkalitolerans</name>
    <dbReference type="NCBI Taxonomy" id="2547244"/>
    <lineage>
        <taxon>Bacteria</taxon>
        <taxon>Bacillati</taxon>
        <taxon>Actinomycetota</taxon>
        <taxon>Actinomycetes</taxon>
        <taxon>Pseudonocardiales</taxon>
        <taxon>Pseudonocardiaceae</taxon>
        <taxon>Amycolatopsis</taxon>
    </lineage>
</organism>
<dbReference type="GO" id="GO:0003700">
    <property type="term" value="F:DNA-binding transcription factor activity"/>
    <property type="evidence" value="ECO:0007669"/>
    <property type="project" value="TreeGrafter"/>
</dbReference>
<keyword evidence="4" id="KW-1185">Reference proteome</keyword>
<dbReference type="CDD" id="cd02209">
    <property type="entry name" value="cupin_XRE_C"/>
    <property type="match status" value="1"/>
</dbReference>
<evidence type="ECO:0000313" key="3">
    <source>
        <dbReference type="EMBL" id="TNC25775.1"/>
    </source>
</evidence>
<feature type="domain" description="HTH cro/C1-type" evidence="2">
    <location>
        <begin position="6"/>
        <end position="61"/>
    </location>
</feature>
<evidence type="ECO:0000313" key="4">
    <source>
        <dbReference type="Proteomes" id="UP000305546"/>
    </source>
</evidence>
<dbReference type="Proteomes" id="UP000305546">
    <property type="component" value="Unassembled WGS sequence"/>
</dbReference>
<dbReference type="SUPFAM" id="SSF51182">
    <property type="entry name" value="RmlC-like cupins"/>
    <property type="match status" value="1"/>
</dbReference>
<evidence type="ECO:0000256" key="1">
    <source>
        <dbReference type="ARBA" id="ARBA00023125"/>
    </source>
</evidence>
<dbReference type="CDD" id="cd00093">
    <property type="entry name" value="HTH_XRE"/>
    <property type="match status" value="1"/>
</dbReference>
<name>A0A5C4M3T2_9PSEU</name>
<dbReference type="Pfam" id="PF07883">
    <property type="entry name" value="Cupin_2"/>
    <property type="match status" value="1"/>
</dbReference>
<dbReference type="RefSeq" id="WP_139097160.1">
    <property type="nucleotide sequence ID" value="NZ_VDFW01000010.1"/>
</dbReference>
<dbReference type="PANTHER" id="PTHR46797">
    <property type="entry name" value="HTH-TYPE TRANSCRIPTIONAL REGULATOR"/>
    <property type="match status" value="1"/>
</dbReference>
<dbReference type="InterPro" id="IPR013096">
    <property type="entry name" value="Cupin_2"/>
</dbReference>
<dbReference type="Gene3D" id="2.60.120.10">
    <property type="entry name" value="Jelly Rolls"/>
    <property type="match status" value="1"/>
</dbReference>
<accession>A0A5C4M3T2</accession>
<dbReference type="PROSITE" id="PS50943">
    <property type="entry name" value="HTH_CROC1"/>
    <property type="match status" value="1"/>
</dbReference>
<dbReference type="EMBL" id="VDFW01000010">
    <property type="protein sequence ID" value="TNC25775.1"/>
    <property type="molecule type" value="Genomic_DNA"/>
</dbReference>
<dbReference type="OrthoDB" id="5114244at2"/>
<dbReference type="Gene3D" id="1.10.260.40">
    <property type="entry name" value="lambda repressor-like DNA-binding domains"/>
    <property type="match status" value="1"/>
</dbReference>
<evidence type="ECO:0000259" key="2">
    <source>
        <dbReference type="PROSITE" id="PS50943"/>
    </source>
</evidence>
<dbReference type="AlphaFoldDB" id="A0A5C4M3T2"/>
<dbReference type="InterPro" id="IPR014710">
    <property type="entry name" value="RmlC-like_jellyroll"/>
</dbReference>
<dbReference type="InterPro" id="IPR001387">
    <property type="entry name" value="Cro/C1-type_HTH"/>
</dbReference>
<dbReference type="InterPro" id="IPR050807">
    <property type="entry name" value="TransReg_Diox_bact_type"/>
</dbReference>
<dbReference type="PANTHER" id="PTHR46797:SF1">
    <property type="entry name" value="METHYLPHOSPHONATE SYNTHASE"/>
    <property type="match status" value="1"/>
</dbReference>
<dbReference type="GO" id="GO:0003677">
    <property type="term" value="F:DNA binding"/>
    <property type="evidence" value="ECO:0007669"/>
    <property type="project" value="UniProtKB-KW"/>
</dbReference>
<gene>
    <name evidence="3" type="ORF">FG385_14110</name>
</gene>
<dbReference type="InterPro" id="IPR011051">
    <property type="entry name" value="RmlC_Cupin_sf"/>
</dbReference>